<proteinExistence type="predicted"/>
<dbReference type="EMBL" id="JBEJUE010000093">
    <property type="protein sequence ID" value="MER0430031.1"/>
    <property type="molecule type" value="Genomic_DNA"/>
</dbReference>
<dbReference type="InterPro" id="IPR002559">
    <property type="entry name" value="Transposase_11"/>
</dbReference>
<dbReference type="RefSeq" id="WP_350242124.1">
    <property type="nucleotide sequence ID" value="NZ_JBEJUE010000093.1"/>
</dbReference>
<comment type="caution">
    <text evidence="3">The sequence shown here is derived from an EMBL/GenBank/DDBJ whole genome shotgun (WGS) entry which is preliminary data.</text>
</comment>
<accession>A0ABV1QFT7</accession>
<protein>
    <submittedName>
        <fullName evidence="3">IS5 family transposase</fullName>
    </submittedName>
</protein>
<evidence type="ECO:0000313" key="4">
    <source>
        <dbReference type="Proteomes" id="UP001456562"/>
    </source>
</evidence>
<dbReference type="Proteomes" id="UP001456562">
    <property type="component" value="Unassembled WGS sequence"/>
</dbReference>
<sequence length="288" mass="33056">MPASSRRRSRYPSDTTIAEWALIEPLLPVPVCQTMTGGHPEKWPRRDIVDAIRYIVDNGAKWRALPADFPPWETCYGFFWRWNRAGIVAYIRDQLRRRIRTGKGRCPNPVTLIVDSQSVKGSSTVGSKTRGYDAGKKINGRKRHIAVDTLGLPVMITVTPASTTDRDAARELLWRLRLTQPQITQVWADSAYADQLVTWADDRLWITLRTVSRPRGARGFVGLPRRWKVERTIGWVMNARRNVRDYERLPQHSEAHLNWALITVMTRRLTRKGPTAGWTRKEPPASPQ</sequence>
<evidence type="ECO:0000313" key="3">
    <source>
        <dbReference type="EMBL" id="MER0430031.1"/>
    </source>
</evidence>
<dbReference type="PANTHER" id="PTHR30007:SF0">
    <property type="entry name" value="TRANSPOSASE"/>
    <property type="match status" value="1"/>
</dbReference>
<dbReference type="NCBIfam" id="NF033580">
    <property type="entry name" value="transpos_IS5_3"/>
    <property type="match status" value="1"/>
</dbReference>
<gene>
    <name evidence="3" type="ORF">ABR748_38595</name>
</gene>
<organism evidence="3 4">
    <name type="scientific">Streptomyces microflavus</name>
    <name type="common">Streptomyces lipmanii</name>
    <dbReference type="NCBI Taxonomy" id="1919"/>
    <lineage>
        <taxon>Bacteria</taxon>
        <taxon>Bacillati</taxon>
        <taxon>Actinomycetota</taxon>
        <taxon>Actinomycetes</taxon>
        <taxon>Kitasatosporales</taxon>
        <taxon>Streptomycetaceae</taxon>
        <taxon>Streptomyces</taxon>
    </lineage>
</organism>
<evidence type="ECO:0000259" key="2">
    <source>
        <dbReference type="Pfam" id="PF13340"/>
    </source>
</evidence>
<dbReference type="InterPro" id="IPR025161">
    <property type="entry name" value="IS402-like_dom"/>
</dbReference>
<dbReference type="Pfam" id="PF13340">
    <property type="entry name" value="DUF4096"/>
    <property type="match status" value="1"/>
</dbReference>
<evidence type="ECO:0000259" key="1">
    <source>
        <dbReference type="Pfam" id="PF01609"/>
    </source>
</evidence>
<feature type="domain" description="Transposase IS4-like" evidence="1">
    <location>
        <begin position="110"/>
        <end position="254"/>
    </location>
</feature>
<dbReference type="PANTHER" id="PTHR30007">
    <property type="entry name" value="PHP DOMAIN PROTEIN"/>
    <property type="match status" value="1"/>
</dbReference>
<keyword evidence="4" id="KW-1185">Reference proteome</keyword>
<reference evidence="3 4" key="1">
    <citation type="submission" date="2024-01" db="EMBL/GenBank/DDBJ databases">
        <title>Metagenomic exploration of the rhizosphere soil microbial community and their significance in facilitating the development of wild simulated ginseng.</title>
        <authorList>
            <person name="Huang J."/>
        </authorList>
    </citation>
    <scope>NUCLEOTIDE SEQUENCE [LARGE SCALE GENOMIC DNA]</scope>
    <source>
        <strain evidence="3 4">WY141</strain>
    </source>
</reference>
<dbReference type="Pfam" id="PF01609">
    <property type="entry name" value="DDE_Tnp_1"/>
    <property type="match status" value="1"/>
</dbReference>
<feature type="domain" description="Insertion element IS402-like" evidence="2">
    <location>
        <begin position="18"/>
        <end position="89"/>
    </location>
</feature>
<name>A0ABV1QFT7_STRMI</name>